<keyword evidence="2" id="KW-1185">Reference proteome</keyword>
<dbReference type="Proteomes" id="UP001202244">
    <property type="component" value="Chromosome"/>
</dbReference>
<evidence type="ECO:0000313" key="1">
    <source>
        <dbReference type="EMBL" id="UNS97215.1"/>
    </source>
</evidence>
<dbReference type="RefSeq" id="WP_242751368.1">
    <property type="nucleotide sequence ID" value="NZ_CP093846.1"/>
</dbReference>
<name>A0ABY3XS27_9ACTN</name>
<dbReference type="EMBL" id="CP093846">
    <property type="protein sequence ID" value="UNS97215.1"/>
    <property type="molecule type" value="Genomic_DNA"/>
</dbReference>
<gene>
    <name evidence="1" type="ORF">MMF93_12390</name>
</gene>
<organism evidence="1 2">
    <name type="scientific">Streptomyces tubbatahanensis</name>
    <dbReference type="NCBI Taxonomy" id="2923272"/>
    <lineage>
        <taxon>Bacteria</taxon>
        <taxon>Bacillati</taxon>
        <taxon>Actinomycetota</taxon>
        <taxon>Actinomycetes</taxon>
        <taxon>Kitasatosporales</taxon>
        <taxon>Streptomycetaceae</taxon>
        <taxon>Streptomyces</taxon>
    </lineage>
</organism>
<sequence length="330" mass="35810">MKVYPYPRLRAATAIAVDGAAVTVPGSPREALSASARSVIDRVLALGTAETEGWDAATLKISATVPESSARPDSPWTDLRVYALLTEGATNTRLTACLAPTAGNPCHWTGELNLARADISDRARLSAQVVATVEGVPGRLIGESKDDWFIDVSADVPVRDRPFETVRHSFAEGPHWLRRMKDAPWIVDPSGKLPTVHINTDVEGIEALLDADGRGIESAVGELLAAQMASDIWLAVFHAALGDLELDEWGRPLFPGGWRGSVLREMLPDIFPEQPVETALRTLHQRRVGVGGWTDVQPRIHYAAARRGGASSTLIQAVRGLERLRREDDE</sequence>
<protein>
    <submittedName>
        <fullName evidence="1">Uncharacterized protein</fullName>
    </submittedName>
</protein>
<reference evidence="1 2" key="1">
    <citation type="journal article" date="2023" name="Microbiol. Spectr.">
        <title>Synergy between Genome Mining, Metabolomics, and Bioinformatics Uncovers Antibacterial Chlorinated Carbazole Alkaloids and Their Biosynthetic Gene Cluster from Streptomyces tubbatahanensis sp. nov., a Novel Actinomycete Isolated from Sulu Sea, Philippines.</title>
        <authorList>
            <person name="Tenebro C.P."/>
            <person name="Trono D.J.V.L."/>
            <person name="Balida L.A.P."/>
            <person name="Bayog L.K.A."/>
            <person name="Bruna J.R."/>
            <person name="Sabido E.M."/>
            <person name="Caspe D.P.C."/>
            <person name="de Los Santos E.L.C."/>
            <person name="Saludes J.P."/>
            <person name="Dalisay D.S."/>
        </authorList>
    </citation>
    <scope>NUCLEOTIDE SEQUENCE [LARGE SCALE GENOMIC DNA]</scope>
    <source>
        <strain evidence="1 2">DSD3025</strain>
    </source>
</reference>
<proteinExistence type="predicted"/>
<evidence type="ECO:0000313" key="2">
    <source>
        <dbReference type="Proteomes" id="UP001202244"/>
    </source>
</evidence>
<accession>A0ABY3XS27</accession>